<evidence type="ECO:0000256" key="1">
    <source>
        <dbReference type="ARBA" id="ARBA00001968"/>
    </source>
</evidence>
<comment type="cofactor">
    <cofactor evidence="1 6">
        <name>a divalent metal cation</name>
        <dbReference type="ChEBI" id="CHEBI:60240"/>
    </cofactor>
</comment>
<dbReference type="GO" id="GO:0032790">
    <property type="term" value="P:ribosome disassembly"/>
    <property type="evidence" value="ECO:0007669"/>
    <property type="project" value="TreeGrafter"/>
</dbReference>
<dbReference type="Gene3D" id="3.30.1330.30">
    <property type="match status" value="1"/>
</dbReference>
<dbReference type="Gene3D" id="2.30.30.870">
    <property type="entry name" value="Pelota, domain A"/>
    <property type="match status" value="1"/>
</dbReference>
<dbReference type="GO" id="GO:0046872">
    <property type="term" value="F:metal ion binding"/>
    <property type="evidence" value="ECO:0007669"/>
    <property type="project" value="UniProtKB-KW"/>
</dbReference>
<dbReference type="InterPro" id="IPR004405">
    <property type="entry name" value="TF_pelota"/>
</dbReference>
<dbReference type="SUPFAM" id="SSF55315">
    <property type="entry name" value="L30e-like"/>
    <property type="match status" value="1"/>
</dbReference>
<evidence type="ECO:0000259" key="7">
    <source>
        <dbReference type="SMART" id="SM01194"/>
    </source>
</evidence>
<evidence type="ECO:0000256" key="2">
    <source>
        <dbReference type="ARBA" id="ARBA00004496"/>
    </source>
</evidence>
<sequence length="381" mass="41670">MKLIHQSYVKNGAGEVKVVPEEAEDMWHVFNLVREGDRVTGTTFRKVAKDSGTGAESERVKIRLTIQVEGVEFDPEGSSIRLKGRNLTECEHIKLGAYHTLELEPQRAFSLAKPCWDALDIERLRSACDPQASADLAALLITEGLAHLCLVGSSTTLVRAKIEANLPRKRGPAMAGYDKAFDKFMDQVFGAVVRHVDWSIVKCLVIAGPGFAKDTFKTYLEAEAVRRDVRPLIENKASIITAQASSAYKHSLKEVLALPAIAGKIKDTKAAREVAALQEFYAMLGADSSRAFYGPGHVLAAAELGAIQTLLISDKLFRINNVAKRKKYADLVEGVREAGGEALLFSSMHVSGEQLNNLSGIAAVLRFPLPELEDQEIVEEV</sequence>
<evidence type="ECO:0000313" key="8">
    <source>
        <dbReference type="EMBL" id="SZX78817.1"/>
    </source>
</evidence>
<evidence type="ECO:0000256" key="3">
    <source>
        <dbReference type="ARBA" id="ARBA00009504"/>
    </source>
</evidence>
<evidence type="ECO:0000256" key="6">
    <source>
        <dbReference type="RuleBase" id="RU362019"/>
    </source>
</evidence>
<dbReference type="GO" id="GO:0070966">
    <property type="term" value="P:nuclear-transcribed mRNA catabolic process, no-go decay"/>
    <property type="evidence" value="ECO:0007669"/>
    <property type="project" value="InterPro"/>
</dbReference>
<dbReference type="GO" id="GO:0071025">
    <property type="term" value="P:RNA surveillance"/>
    <property type="evidence" value="ECO:0007669"/>
    <property type="project" value="InterPro"/>
</dbReference>
<dbReference type="InterPro" id="IPR005141">
    <property type="entry name" value="eRF1_2"/>
</dbReference>
<gene>
    <name evidence="8" type="ORF">BQ4739_LOCUS19123</name>
</gene>
<dbReference type="SUPFAM" id="SSF159065">
    <property type="entry name" value="Dom34/Pelota N-terminal domain-like"/>
    <property type="match status" value="1"/>
</dbReference>
<keyword evidence="9" id="KW-1185">Reference proteome</keyword>
<keyword evidence="5 6" id="KW-0479">Metal-binding</keyword>
<dbReference type="Proteomes" id="UP000256970">
    <property type="component" value="Unassembled WGS sequence"/>
</dbReference>
<reference evidence="8 9" key="1">
    <citation type="submission" date="2016-10" db="EMBL/GenBank/DDBJ databases">
        <authorList>
            <person name="Cai Z."/>
        </authorList>
    </citation>
    <scope>NUCLEOTIDE SEQUENCE [LARGE SCALE GENOMIC DNA]</scope>
</reference>
<dbReference type="InterPro" id="IPR038069">
    <property type="entry name" value="Pelota/DOM34_N"/>
</dbReference>
<dbReference type="GO" id="GO:0005737">
    <property type="term" value="C:cytoplasm"/>
    <property type="evidence" value="ECO:0007669"/>
    <property type="project" value="UniProtKB-SubCell"/>
</dbReference>
<dbReference type="PANTHER" id="PTHR10853">
    <property type="entry name" value="PELOTA"/>
    <property type="match status" value="1"/>
</dbReference>
<dbReference type="InterPro" id="IPR042226">
    <property type="entry name" value="eFR1_2_sf"/>
</dbReference>
<comment type="subcellular location">
    <subcellularLocation>
        <location evidence="2 6">Cytoplasm</location>
    </subcellularLocation>
</comment>
<dbReference type="FunFam" id="3.30.1330.30:FF:000008">
    <property type="entry name" value="Protein pelota homolog"/>
    <property type="match status" value="1"/>
</dbReference>
<name>A0A383WN05_TETOB</name>
<dbReference type="AlphaFoldDB" id="A0A383WN05"/>
<keyword evidence="4 6" id="KW-0963">Cytoplasm</keyword>
<organism evidence="8 9">
    <name type="scientific">Tetradesmus obliquus</name>
    <name type="common">Green alga</name>
    <name type="synonym">Acutodesmus obliquus</name>
    <dbReference type="NCBI Taxonomy" id="3088"/>
    <lineage>
        <taxon>Eukaryota</taxon>
        <taxon>Viridiplantae</taxon>
        <taxon>Chlorophyta</taxon>
        <taxon>core chlorophytes</taxon>
        <taxon>Chlorophyceae</taxon>
        <taxon>CS clade</taxon>
        <taxon>Sphaeropleales</taxon>
        <taxon>Scenedesmaceae</taxon>
        <taxon>Tetradesmus</taxon>
    </lineage>
</organism>
<dbReference type="SMART" id="SM01194">
    <property type="entry name" value="eRF1_1"/>
    <property type="match status" value="1"/>
</dbReference>
<protein>
    <recommendedName>
        <fullName evidence="6">Protein pelota homolog</fullName>
    </recommendedName>
</protein>
<dbReference type="PANTHER" id="PTHR10853:SF0">
    <property type="entry name" value="PROTEIN PELOTA HOMOLOG"/>
    <property type="match status" value="1"/>
</dbReference>
<comment type="function">
    <text evidence="6">Component of the Pelota-HBS1L complex, a complex that recognizes stalled ribosomes and triggers the No-Go Decay (NGD) pathway. In the Pelota-HBS1L complex, pelo recognizes ribosomes stalled at the 3' end of an mRNA and engages stalled ribosomes by destabilizing mRNA in the mRNA channel.</text>
</comment>
<dbReference type="GO" id="GO:0070651">
    <property type="term" value="P:nonfunctional rRNA decay"/>
    <property type="evidence" value="ECO:0007669"/>
    <property type="project" value="TreeGrafter"/>
</dbReference>
<dbReference type="InterPro" id="IPR029064">
    <property type="entry name" value="Ribosomal_eL30-like_sf"/>
</dbReference>
<feature type="domain" description="eRF1/Pelota-like N-terminal" evidence="7">
    <location>
        <begin position="1"/>
        <end position="129"/>
    </location>
</feature>
<dbReference type="InterPro" id="IPR005140">
    <property type="entry name" value="eRF1_Pelota-like_N"/>
</dbReference>
<accession>A0A383WN05</accession>
<dbReference type="FunFam" id="2.30.30.870:FF:000001">
    <property type="entry name" value="Protein pelota homolog"/>
    <property type="match status" value="1"/>
</dbReference>
<evidence type="ECO:0000256" key="4">
    <source>
        <dbReference type="ARBA" id="ARBA00022490"/>
    </source>
</evidence>
<dbReference type="InterPro" id="IPR005142">
    <property type="entry name" value="eRF1_3"/>
</dbReference>
<dbReference type="Pfam" id="PF26356">
    <property type="entry name" value="Pelota_N"/>
    <property type="match status" value="1"/>
</dbReference>
<dbReference type="SUPFAM" id="SSF53137">
    <property type="entry name" value="Translational machinery components"/>
    <property type="match status" value="1"/>
</dbReference>
<dbReference type="Pfam" id="PF03465">
    <property type="entry name" value="eRF1_3"/>
    <property type="match status" value="1"/>
</dbReference>
<proteinExistence type="inferred from homology"/>
<dbReference type="Gene3D" id="3.30.420.60">
    <property type="entry name" value="eRF1 domain 2"/>
    <property type="match status" value="1"/>
</dbReference>
<dbReference type="STRING" id="3088.A0A383WN05"/>
<evidence type="ECO:0000313" key="9">
    <source>
        <dbReference type="Proteomes" id="UP000256970"/>
    </source>
</evidence>
<dbReference type="Pfam" id="PF03464">
    <property type="entry name" value="eRF1_2"/>
    <property type="match status" value="1"/>
</dbReference>
<dbReference type="EMBL" id="FNXT01001341">
    <property type="protein sequence ID" value="SZX78817.1"/>
    <property type="molecule type" value="Genomic_DNA"/>
</dbReference>
<comment type="similarity">
    <text evidence="3 6">Belongs to the eukaryotic release factor 1 family. Pelota subfamily.</text>
</comment>
<evidence type="ECO:0000256" key="5">
    <source>
        <dbReference type="ARBA" id="ARBA00022723"/>
    </source>
</evidence>
<dbReference type="GO" id="GO:0070481">
    <property type="term" value="P:nuclear-transcribed mRNA catabolic process, non-stop decay"/>
    <property type="evidence" value="ECO:0007669"/>
    <property type="project" value="InterPro"/>
</dbReference>
<dbReference type="InterPro" id="IPR058547">
    <property type="entry name" value="Pelota_N"/>
</dbReference>
<dbReference type="FunFam" id="3.30.420.60:FF:000002">
    <property type="entry name" value="Protein pelota homolog"/>
    <property type="match status" value="1"/>
</dbReference>
<dbReference type="NCBIfam" id="TIGR00111">
    <property type="entry name" value="pelota"/>
    <property type="match status" value="1"/>
</dbReference>